<proteinExistence type="predicted"/>
<evidence type="ECO:0008006" key="4">
    <source>
        <dbReference type="Google" id="ProtNLM"/>
    </source>
</evidence>
<reference evidence="2 3" key="1">
    <citation type="submission" date="2022-11" db="EMBL/GenBank/DDBJ databases">
        <title>Minimal conservation of predation-associated metabolite biosynthetic gene clusters underscores biosynthetic potential of Myxococcota including descriptions for ten novel species: Archangium lansinium sp. nov., Myxococcus landrumus sp. nov., Nannocystis bai.</title>
        <authorList>
            <person name="Ahearne A."/>
            <person name="Stevens C."/>
            <person name="Dowd S."/>
        </authorList>
    </citation>
    <scope>NUCLEOTIDE SEQUENCE [LARGE SCALE GENOMIC DNA]</scope>
    <source>
        <strain evidence="2 3">NCELM</strain>
    </source>
</reference>
<dbReference type="PROSITE" id="PS51257">
    <property type="entry name" value="PROKAR_LIPOPROTEIN"/>
    <property type="match status" value="1"/>
</dbReference>
<organism evidence="2 3">
    <name type="scientific">Nannocystis radixulma</name>
    <dbReference type="NCBI Taxonomy" id="2995305"/>
    <lineage>
        <taxon>Bacteria</taxon>
        <taxon>Pseudomonadati</taxon>
        <taxon>Myxococcota</taxon>
        <taxon>Polyangia</taxon>
        <taxon>Nannocystales</taxon>
        <taxon>Nannocystaceae</taxon>
        <taxon>Nannocystis</taxon>
    </lineage>
</organism>
<sequence length="137" mass="13963">MKRALVPLFTAALLSTVAACATTVQAPTQAPALGSDAKIVAKKNKTGTYAVTLDVTNLAPPARLDADATTFVVWLVSGNLPAVRAGTLAYDEGDRRGQLEASSPNAAFTVLITLEKDATPASPSGKGILSAAVAARK</sequence>
<evidence type="ECO:0000313" key="3">
    <source>
        <dbReference type="Proteomes" id="UP001217838"/>
    </source>
</evidence>
<accession>A0ABT5B238</accession>
<keyword evidence="1" id="KW-0732">Signal</keyword>
<evidence type="ECO:0000313" key="2">
    <source>
        <dbReference type="EMBL" id="MDC0668169.1"/>
    </source>
</evidence>
<name>A0ABT5B238_9BACT</name>
<gene>
    <name evidence="2" type="ORF">POL58_10490</name>
</gene>
<evidence type="ECO:0000256" key="1">
    <source>
        <dbReference type="SAM" id="SignalP"/>
    </source>
</evidence>
<protein>
    <recommendedName>
        <fullName evidence="4">Anti-sigma-K factor rskA</fullName>
    </recommendedName>
</protein>
<dbReference type="Proteomes" id="UP001217838">
    <property type="component" value="Unassembled WGS sequence"/>
</dbReference>
<feature type="chain" id="PRO_5045643235" description="Anti-sigma-K factor rskA" evidence="1">
    <location>
        <begin position="27"/>
        <end position="137"/>
    </location>
</feature>
<keyword evidence="3" id="KW-1185">Reference proteome</keyword>
<dbReference type="EMBL" id="JAQNDN010000003">
    <property type="protein sequence ID" value="MDC0668169.1"/>
    <property type="molecule type" value="Genomic_DNA"/>
</dbReference>
<dbReference type="RefSeq" id="WP_271997030.1">
    <property type="nucleotide sequence ID" value="NZ_JAQNDN010000003.1"/>
</dbReference>
<feature type="signal peptide" evidence="1">
    <location>
        <begin position="1"/>
        <end position="26"/>
    </location>
</feature>
<comment type="caution">
    <text evidence="2">The sequence shown here is derived from an EMBL/GenBank/DDBJ whole genome shotgun (WGS) entry which is preliminary data.</text>
</comment>